<reference evidence="2" key="2">
    <citation type="journal article" date="2024" name="Plant">
        <title>Genomic evolution and insights into agronomic trait innovations of Sesamum species.</title>
        <authorList>
            <person name="Miao H."/>
            <person name="Wang L."/>
            <person name="Qu L."/>
            <person name="Liu H."/>
            <person name="Sun Y."/>
            <person name="Le M."/>
            <person name="Wang Q."/>
            <person name="Wei S."/>
            <person name="Zheng Y."/>
            <person name="Lin W."/>
            <person name="Duan Y."/>
            <person name="Cao H."/>
            <person name="Xiong S."/>
            <person name="Wang X."/>
            <person name="Wei L."/>
            <person name="Li C."/>
            <person name="Ma Q."/>
            <person name="Ju M."/>
            <person name="Zhao R."/>
            <person name="Li G."/>
            <person name="Mu C."/>
            <person name="Tian Q."/>
            <person name="Mei H."/>
            <person name="Zhang T."/>
            <person name="Gao T."/>
            <person name="Zhang H."/>
        </authorList>
    </citation>
    <scope>NUCLEOTIDE SEQUENCE</scope>
    <source>
        <strain evidence="2">G01</strain>
    </source>
</reference>
<evidence type="ECO:0000259" key="1">
    <source>
        <dbReference type="Pfam" id="PF13960"/>
    </source>
</evidence>
<dbReference type="PANTHER" id="PTHR48258">
    <property type="entry name" value="DUF4218 DOMAIN-CONTAINING PROTEIN-RELATED"/>
    <property type="match status" value="1"/>
</dbReference>
<comment type="caution">
    <text evidence="2">The sequence shown here is derived from an EMBL/GenBank/DDBJ whole genome shotgun (WGS) entry which is preliminary data.</text>
</comment>
<evidence type="ECO:0000313" key="2">
    <source>
        <dbReference type="EMBL" id="KAL0342976.1"/>
    </source>
</evidence>
<organism evidence="2">
    <name type="scientific">Sesamum angustifolium</name>
    <dbReference type="NCBI Taxonomy" id="2727405"/>
    <lineage>
        <taxon>Eukaryota</taxon>
        <taxon>Viridiplantae</taxon>
        <taxon>Streptophyta</taxon>
        <taxon>Embryophyta</taxon>
        <taxon>Tracheophyta</taxon>
        <taxon>Spermatophyta</taxon>
        <taxon>Magnoliopsida</taxon>
        <taxon>eudicotyledons</taxon>
        <taxon>Gunneridae</taxon>
        <taxon>Pentapetalae</taxon>
        <taxon>asterids</taxon>
        <taxon>lamiids</taxon>
        <taxon>Lamiales</taxon>
        <taxon>Pedaliaceae</taxon>
        <taxon>Sesamum</taxon>
    </lineage>
</organism>
<dbReference type="PANTHER" id="PTHR48258:SF3">
    <property type="entry name" value="FK506-BINDING PROTEIN 4-LIKE ISOFORM X1"/>
    <property type="match status" value="1"/>
</dbReference>
<proteinExistence type="predicted"/>
<name>A0AAW2NI52_9LAMI</name>
<feature type="domain" description="DUF4218" evidence="1">
    <location>
        <begin position="20"/>
        <end position="128"/>
    </location>
</feature>
<dbReference type="EMBL" id="JACGWK010000007">
    <property type="protein sequence ID" value="KAL0342976.1"/>
    <property type="molecule type" value="Genomic_DNA"/>
</dbReference>
<protein>
    <recommendedName>
        <fullName evidence="1">DUF4218 domain-containing protein</fullName>
    </recommendedName>
</protein>
<dbReference type="InterPro" id="IPR025452">
    <property type="entry name" value="DUF4218"/>
</dbReference>
<reference evidence="2" key="1">
    <citation type="submission" date="2020-06" db="EMBL/GenBank/DDBJ databases">
        <authorList>
            <person name="Li T."/>
            <person name="Hu X."/>
            <person name="Zhang T."/>
            <person name="Song X."/>
            <person name="Zhang H."/>
            <person name="Dai N."/>
            <person name="Sheng W."/>
            <person name="Hou X."/>
            <person name="Wei L."/>
        </authorList>
    </citation>
    <scope>NUCLEOTIDE SEQUENCE</scope>
    <source>
        <strain evidence="2">G01</strain>
        <tissue evidence="2">Leaf</tissue>
    </source>
</reference>
<accession>A0AAW2NI52</accession>
<dbReference type="Pfam" id="PF13960">
    <property type="entry name" value="DUF4218"/>
    <property type="match status" value="1"/>
</dbReference>
<gene>
    <name evidence="2" type="ORF">Sangu_1185000</name>
</gene>
<dbReference type="AlphaFoldDB" id="A0AAW2NI52"/>
<sequence>MLSEHVWSTLIEVSLLFQSICSTTLDVPKLHELENSVVIILCNLEKIFQPSFFDSMEYLIVHLPYEARVYRWIYPFEIFLSELKKKVKSKAHVEASIVEAYIVEEIDLFMSQYFEPNVQSKRNMPHRNDEARAAMMESRCLFSTILAELVVQ</sequence>